<evidence type="ECO:0000313" key="1">
    <source>
        <dbReference type="EMBL" id="PEJ32929.1"/>
    </source>
</evidence>
<dbReference type="Proteomes" id="UP000220106">
    <property type="component" value="Unassembled WGS sequence"/>
</dbReference>
<organism evidence="1 2">
    <name type="scientific">Peribacillus butanolivorans</name>
    <dbReference type="NCBI Taxonomy" id="421767"/>
    <lineage>
        <taxon>Bacteria</taxon>
        <taxon>Bacillati</taxon>
        <taxon>Bacillota</taxon>
        <taxon>Bacilli</taxon>
        <taxon>Bacillales</taxon>
        <taxon>Bacillaceae</taxon>
        <taxon>Peribacillus</taxon>
    </lineage>
</organism>
<protein>
    <submittedName>
        <fullName evidence="1">Uncharacterized protein</fullName>
    </submittedName>
</protein>
<dbReference type="AlphaFoldDB" id="A0AAX0S2V3"/>
<dbReference type="EMBL" id="NUEQ01000021">
    <property type="protein sequence ID" value="PEJ32929.1"/>
    <property type="molecule type" value="Genomic_DNA"/>
</dbReference>
<evidence type="ECO:0000313" key="2">
    <source>
        <dbReference type="Proteomes" id="UP000220106"/>
    </source>
</evidence>
<name>A0AAX0S2V3_9BACI</name>
<comment type="caution">
    <text evidence="1">The sequence shown here is derived from an EMBL/GenBank/DDBJ whole genome shotgun (WGS) entry which is preliminary data.</text>
</comment>
<gene>
    <name evidence="1" type="ORF">CN689_12625</name>
</gene>
<sequence length="61" mass="6740">MHIEDSDSALVQGKLIGGFPIDSVVFSNIFSDRTKNASKMIYSQFNIETTLAISYTAKHSN</sequence>
<proteinExistence type="predicted"/>
<reference evidence="1 2" key="1">
    <citation type="submission" date="2017-09" db="EMBL/GenBank/DDBJ databases">
        <title>Large-scale bioinformatics analysis of Bacillus genomes uncovers conserved roles of natural products in bacterial physiology.</title>
        <authorList>
            <consortium name="Agbiome Team Llc"/>
            <person name="Bleich R.M."/>
            <person name="Kirk G.J."/>
            <person name="Santa Maria K.C."/>
            <person name="Allen S.E."/>
            <person name="Farag S."/>
            <person name="Shank E.A."/>
            <person name="Bowers A."/>
        </authorList>
    </citation>
    <scope>NUCLEOTIDE SEQUENCE [LARGE SCALE GENOMIC DNA]</scope>
    <source>
        <strain evidence="1 2">AFS003229</strain>
    </source>
</reference>
<accession>A0AAX0S2V3</accession>